<reference evidence="1 2" key="1">
    <citation type="submission" date="2013-08" db="EMBL/GenBank/DDBJ databases">
        <authorList>
            <person name="Weinstock G."/>
            <person name="Sodergren E."/>
            <person name="Wylie T."/>
            <person name="Fulton L."/>
            <person name="Fulton R."/>
            <person name="Fronick C."/>
            <person name="O'Laughlin M."/>
            <person name="Godfrey J."/>
            <person name="Miner T."/>
            <person name="Herter B."/>
            <person name="Appelbaum E."/>
            <person name="Cordes M."/>
            <person name="Lek S."/>
            <person name="Wollam A."/>
            <person name="Pepin K.H."/>
            <person name="Palsikar V.B."/>
            <person name="Mitreva M."/>
            <person name="Wilson R.K."/>
        </authorList>
    </citation>
    <scope>NUCLEOTIDE SEQUENCE [LARGE SCALE GENOMIC DNA]</scope>
    <source>
        <strain evidence="1 2">ATCC 12856</strain>
    </source>
</reference>
<dbReference type="AlphaFoldDB" id="U1Y6M4"/>
<dbReference type="GeneID" id="92842368"/>
<dbReference type="EMBL" id="AWSJ01000250">
    <property type="protein sequence ID" value="ERI07782.1"/>
    <property type="molecule type" value="Genomic_DNA"/>
</dbReference>
<dbReference type="RefSeq" id="WP_021623347.1">
    <property type="nucleotide sequence ID" value="NZ_KE952858.1"/>
</dbReference>
<protein>
    <submittedName>
        <fullName evidence="1">Uncharacterized protein</fullName>
    </submittedName>
</protein>
<proteinExistence type="predicted"/>
<dbReference type="PATRIC" id="fig|649747.3.peg.3752"/>
<evidence type="ECO:0000313" key="1">
    <source>
        <dbReference type="EMBL" id="ERI07782.1"/>
    </source>
</evidence>
<dbReference type="Proteomes" id="UP000016511">
    <property type="component" value="Unassembled WGS sequence"/>
</dbReference>
<sequence>MRGSVAVAAHGVSMSTKAALGTGKSASEFWNMFANHNGTQGMGKDKKLELFDFTKEIMKTKPKNSPVPEKWYKKGGCW</sequence>
<evidence type="ECO:0000313" key="2">
    <source>
        <dbReference type="Proteomes" id="UP000016511"/>
    </source>
</evidence>
<gene>
    <name evidence="1" type="ORF">HMPREF0083_04138</name>
</gene>
<keyword evidence="2" id="KW-1185">Reference proteome</keyword>
<accession>U1Y6M4</accession>
<comment type="caution">
    <text evidence="1">The sequence shown here is derived from an EMBL/GenBank/DDBJ whole genome shotgun (WGS) entry which is preliminary data.</text>
</comment>
<dbReference type="HOGENOM" id="CLU_2614283_0_0_9"/>
<name>U1Y6M4_ANEAE</name>
<organism evidence="1 2">
    <name type="scientific">Aneurinibacillus aneurinilyticus ATCC 12856</name>
    <dbReference type="NCBI Taxonomy" id="649747"/>
    <lineage>
        <taxon>Bacteria</taxon>
        <taxon>Bacillati</taxon>
        <taxon>Bacillota</taxon>
        <taxon>Bacilli</taxon>
        <taxon>Bacillales</taxon>
        <taxon>Paenibacillaceae</taxon>
        <taxon>Aneurinibacillus group</taxon>
        <taxon>Aneurinibacillus</taxon>
    </lineage>
</organism>